<keyword evidence="1 10" id="KW-0171">Cobalt transport</keyword>
<evidence type="ECO:0000256" key="10">
    <source>
        <dbReference type="HAMAP-Rule" id="MF_00330"/>
    </source>
</evidence>
<dbReference type="HAMAP" id="MF_00330">
    <property type="entry name" value="CbiN"/>
    <property type="match status" value="1"/>
</dbReference>
<dbReference type="InterPro" id="IPR003705">
    <property type="entry name" value="CbiN"/>
</dbReference>
<evidence type="ECO:0000256" key="7">
    <source>
        <dbReference type="ARBA" id="ARBA00023065"/>
    </source>
</evidence>
<gene>
    <name evidence="10" type="primary">cbiN</name>
    <name evidence="11" type="ORF">JIV24_12070</name>
</gene>
<evidence type="ECO:0000313" key="11">
    <source>
        <dbReference type="EMBL" id="MBK3518071.1"/>
    </source>
</evidence>
<evidence type="ECO:0000256" key="3">
    <source>
        <dbReference type="ARBA" id="ARBA00022475"/>
    </source>
</evidence>
<evidence type="ECO:0000256" key="9">
    <source>
        <dbReference type="ARBA" id="ARBA00023285"/>
    </source>
</evidence>
<comment type="subunit">
    <text evidence="10">Forms an energy-coupling factor (ECF) transporter complex composed of an ATP-binding protein (A component, CbiO), a transmembrane protein (T component, CbiQ) and 2 possible substrate-capture proteins (S components, CbiM and CbiN) of unknown stoichimetry.</text>
</comment>
<dbReference type="NCBIfam" id="NF002780">
    <property type="entry name" value="PRK02898.1"/>
    <property type="match status" value="1"/>
</dbReference>
<dbReference type="PANTHER" id="PTHR38662">
    <property type="entry name" value="COBALT TRANSPORT PROTEIN CBIN"/>
    <property type="match status" value="1"/>
</dbReference>
<feature type="transmembrane region" description="Helical" evidence="10">
    <location>
        <begin position="12"/>
        <end position="30"/>
    </location>
</feature>
<evidence type="ECO:0000256" key="4">
    <source>
        <dbReference type="ARBA" id="ARBA00022573"/>
    </source>
</evidence>
<comment type="subcellular location">
    <subcellularLocation>
        <location evidence="10">Cell membrane</location>
        <topology evidence="10">Multi-pass membrane protein</topology>
    </subcellularLocation>
</comment>
<dbReference type="Proteomes" id="UP000605676">
    <property type="component" value="Unassembled WGS sequence"/>
</dbReference>
<protein>
    <recommendedName>
        <fullName evidence="10">Cobalt transport protein CbiN</fullName>
    </recommendedName>
    <alternativeName>
        <fullName evidence="10">Energy-coupling factor transporter probable substrate-capture protein CbiN</fullName>
        <shortName evidence="10">ECF transporter S component CbiN</shortName>
    </alternativeName>
</protein>
<dbReference type="EMBL" id="JAENRR010000026">
    <property type="protein sequence ID" value="MBK3518071.1"/>
    <property type="molecule type" value="Genomic_DNA"/>
</dbReference>
<comment type="function">
    <text evidence="10">Part of the energy-coupling factor (ECF) transporter complex CbiMNOQ involved in cobalt import.</text>
</comment>
<keyword evidence="12" id="KW-1185">Reference proteome</keyword>
<keyword evidence="2 10" id="KW-0813">Transport</keyword>
<evidence type="ECO:0000313" key="12">
    <source>
        <dbReference type="Proteomes" id="UP000605676"/>
    </source>
</evidence>
<evidence type="ECO:0000256" key="6">
    <source>
        <dbReference type="ARBA" id="ARBA00022989"/>
    </source>
</evidence>
<accession>A0ABS1HKE4</accession>
<keyword evidence="9 10" id="KW-0170">Cobalt</keyword>
<proteinExistence type="inferred from homology"/>
<comment type="caution">
    <text evidence="11">The sequence shown here is derived from an EMBL/GenBank/DDBJ whole genome shotgun (WGS) entry which is preliminary data.</text>
</comment>
<evidence type="ECO:0000256" key="1">
    <source>
        <dbReference type="ARBA" id="ARBA00022426"/>
    </source>
</evidence>
<keyword evidence="5 10" id="KW-0812">Transmembrane</keyword>
<name>A0ABS1HKE4_9BACT</name>
<feature type="transmembrane region" description="Helical" evidence="10">
    <location>
        <begin position="70"/>
        <end position="90"/>
    </location>
</feature>
<comment type="similarity">
    <text evidence="10">Belongs to the CbiN family.</text>
</comment>
<evidence type="ECO:0000256" key="8">
    <source>
        <dbReference type="ARBA" id="ARBA00023136"/>
    </source>
</evidence>
<comment type="pathway">
    <text evidence="10">Cofactor biosynthesis; adenosylcobalamin biosynthesis.</text>
</comment>
<dbReference type="PANTHER" id="PTHR38662:SF1">
    <property type="entry name" value="COBALT TRANSPORT PROTEIN CBIN"/>
    <property type="match status" value="1"/>
</dbReference>
<keyword evidence="8 10" id="KW-0472">Membrane</keyword>
<keyword evidence="6 10" id="KW-1133">Transmembrane helix</keyword>
<dbReference type="RefSeq" id="WP_200465299.1">
    <property type="nucleotide sequence ID" value="NZ_JAENRR010000026.1"/>
</dbReference>
<evidence type="ECO:0000256" key="5">
    <source>
        <dbReference type="ARBA" id="ARBA00022692"/>
    </source>
</evidence>
<dbReference type="Pfam" id="PF02553">
    <property type="entry name" value="CbiN"/>
    <property type="match status" value="1"/>
</dbReference>
<keyword evidence="3 10" id="KW-1003">Cell membrane</keyword>
<evidence type="ECO:0000256" key="2">
    <source>
        <dbReference type="ARBA" id="ARBA00022448"/>
    </source>
</evidence>
<keyword evidence="4 10" id="KW-0169">Cobalamin biosynthesis</keyword>
<keyword evidence="7 10" id="KW-0406">Ion transport</keyword>
<organism evidence="11 12">
    <name type="scientific">Carboxylicivirga marina</name>
    <dbReference type="NCBI Taxonomy" id="2800988"/>
    <lineage>
        <taxon>Bacteria</taxon>
        <taxon>Pseudomonadati</taxon>
        <taxon>Bacteroidota</taxon>
        <taxon>Bacteroidia</taxon>
        <taxon>Marinilabiliales</taxon>
        <taxon>Marinilabiliaceae</taxon>
        <taxon>Carboxylicivirga</taxon>
    </lineage>
</organism>
<sequence>MAQNKQFKLQNYILLIICLLIPIIALYVGGDSEFGGADGMAAELIDAEGNGYVPWIDNIWAPPGGETESLLFSLQSAIGAGVLFYFIGFIKGKKAGINAK</sequence>
<reference evidence="11 12" key="1">
    <citation type="submission" date="2021-01" db="EMBL/GenBank/DDBJ databases">
        <title>Carboxyliciviraga sp.nov., isolated from coastal sediments.</title>
        <authorList>
            <person name="Lu D."/>
            <person name="Zhang T."/>
        </authorList>
    </citation>
    <scope>NUCLEOTIDE SEQUENCE [LARGE SCALE GENOMIC DNA]</scope>
    <source>
        <strain evidence="11 12">N1Y132</strain>
    </source>
</reference>